<dbReference type="PRINTS" id="PR00605">
    <property type="entry name" value="CYTCHROMECIC"/>
</dbReference>
<dbReference type="AlphaFoldDB" id="A0A5N0TC76"/>
<evidence type="ECO:0000256" key="2">
    <source>
        <dbReference type="ARBA" id="ARBA00022448"/>
    </source>
</evidence>
<dbReference type="InterPro" id="IPR050597">
    <property type="entry name" value="Cytochrome_c_Oxidase_Subunit"/>
</dbReference>
<keyword evidence="13" id="KW-1185">Reference proteome</keyword>
<keyword evidence="5" id="KW-0574">Periplasm</keyword>
<keyword evidence="3 8" id="KW-0349">Heme</keyword>
<evidence type="ECO:0000259" key="11">
    <source>
        <dbReference type="PROSITE" id="PS51007"/>
    </source>
</evidence>
<evidence type="ECO:0000256" key="5">
    <source>
        <dbReference type="ARBA" id="ARBA00022764"/>
    </source>
</evidence>
<feature type="domain" description="Cytochrome c" evidence="11">
    <location>
        <begin position="20"/>
        <end position="98"/>
    </location>
</feature>
<keyword evidence="4 9" id="KW-0479">Metal-binding</keyword>
<comment type="caution">
    <text evidence="12">The sequence shown here is derived from an EMBL/GenBank/DDBJ whole genome shotgun (WGS) entry which is preliminary data.</text>
</comment>
<keyword evidence="2" id="KW-0813">Transport</keyword>
<evidence type="ECO:0000256" key="6">
    <source>
        <dbReference type="ARBA" id="ARBA00022982"/>
    </source>
</evidence>
<feature type="binding site" description="axial binding residue" evidence="9">
    <location>
        <position position="36"/>
    </location>
    <ligand>
        <name>heme c</name>
        <dbReference type="ChEBI" id="CHEBI:61717"/>
        <label>1</label>
    </ligand>
    <ligandPart>
        <name>Fe</name>
        <dbReference type="ChEBI" id="CHEBI:18248"/>
    </ligandPart>
</feature>
<dbReference type="InterPro" id="IPR036909">
    <property type="entry name" value="Cyt_c-like_dom_sf"/>
</dbReference>
<keyword evidence="7 9" id="KW-0408">Iron</keyword>
<feature type="domain" description="Cytochrome c" evidence="11">
    <location>
        <begin position="107"/>
        <end position="201"/>
    </location>
</feature>
<feature type="binding site" description="axial binding residue" evidence="9">
    <location>
        <position position="178"/>
    </location>
    <ligand>
        <name>heme c</name>
        <dbReference type="ChEBI" id="CHEBI:61717"/>
        <label>2</label>
    </ligand>
    <ligandPart>
        <name>Fe</name>
        <dbReference type="ChEBI" id="CHEBI:18248"/>
    </ligandPart>
</feature>
<dbReference type="GO" id="GO:0020037">
    <property type="term" value="F:heme binding"/>
    <property type="evidence" value="ECO:0007669"/>
    <property type="project" value="InterPro"/>
</dbReference>
<evidence type="ECO:0000256" key="3">
    <source>
        <dbReference type="ARBA" id="ARBA00022617"/>
    </source>
</evidence>
<dbReference type="SUPFAM" id="SSF46626">
    <property type="entry name" value="Cytochrome c"/>
    <property type="match status" value="2"/>
</dbReference>
<dbReference type="GO" id="GO:0005506">
    <property type="term" value="F:iron ion binding"/>
    <property type="evidence" value="ECO:0007669"/>
    <property type="project" value="InterPro"/>
</dbReference>
<feature type="chain" id="PRO_5024447940" evidence="10">
    <location>
        <begin position="19"/>
        <end position="205"/>
    </location>
</feature>
<feature type="binding site" description="covalent" evidence="8">
    <location>
        <position position="131"/>
    </location>
    <ligand>
        <name>heme c</name>
        <dbReference type="ChEBI" id="CHEBI:61717"/>
        <label>2</label>
    </ligand>
</feature>
<name>A0A5N0TC76_9GAMM</name>
<feature type="binding site" description="covalent" evidence="8">
    <location>
        <position position="128"/>
    </location>
    <ligand>
        <name>heme c</name>
        <dbReference type="ChEBI" id="CHEBI:61717"/>
        <label>2</label>
    </ligand>
</feature>
<dbReference type="InterPro" id="IPR024167">
    <property type="entry name" value="Cytochrome_c4-like"/>
</dbReference>
<keyword evidence="10" id="KW-0732">Signal</keyword>
<organism evidence="12 13">
    <name type="scientific">Marinihelvus fidelis</name>
    <dbReference type="NCBI Taxonomy" id="2613842"/>
    <lineage>
        <taxon>Bacteria</taxon>
        <taxon>Pseudomonadati</taxon>
        <taxon>Pseudomonadota</taxon>
        <taxon>Gammaproteobacteria</taxon>
        <taxon>Chromatiales</taxon>
        <taxon>Wenzhouxiangellaceae</taxon>
        <taxon>Marinihelvus</taxon>
    </lineage>
</organism>
<comment type="subcellular location">
    <subcellularLocation>
        <location evidence="1">Periplasm</location>
    </subcellularLocation>
</comment>
<evidence type="ECO:0000256" key="7">
    <source>
        <dbReference type="ARBA" id="ARBA00023004"/>
    </source>
</evidence>
<feature type="binding site" description="axial binding residue" evidence="9">
    <location>
        <position position="75"/>
    </location>
    <ligand>
        <name>heme c</name>
        <dbReference type="ChEBI" id="CHEBI:61717"/>
        <label>1</label>
    </ligand>
    <ligandPart>
        <name>Fe</name>
        <dbReference type="ChEBI" id="CHEBI:18248"/>
    </ligandPart>
</feature>
<protein>
    <submittedName>
        <fullName evidence="12">Cytochrome c4</fullName>
    </submittedName>
</protein>
<feature type="signal peptide" evidence="10">
    <location>
        <begin position="1"/>
        <end position="18"/>
    </location>
</feature>
<evidence type="ECO:0000256" key="8">
    <source>
        <dbReference type="PIRSR" id="PIRSR000005-1"/>
    </source>
</evidence>
<accession>A0A5N0TC76</accession>
<dbReference type="PANTHER" id="PTHR33751">
    <property type="entry name" value="CBB3-TYPE CYTOCHROME C OXIDASE SUBUNIT FIXP"/>
    <property type="match status" value="1"/>
</dbReference>
<sequence>MRWAVASLSILMSLTAFAEGDAAAGQSKAATCAACHGIDGNSTVANWPKLAGQHPDYLVRQTTLIRDGERPVPEMQALVASLDAQDIEDLAAYFSEQAAKPAAADEALVAAGEKLYRGGNADEGTPACLACHGAAGEGIPLAGYPKLAGQHATYTANMLKKFRAGDTWGEDDAPSQVMTGVARYLTDAEIDAVASYIEGLHAAGE</sequence>
<evidence type="ECO:0000256" key="10">
    <source>
        <dbReference type="SAM" id="SignalP"/>
    </source>
</evidence>
<evidence type="ECO:0000256" key="1">
    <source>
        <dbReference type="ARBA" id="ARBA00004418"/>
    </source>
</evidence>
<evidence type="ECO:0000256" key="9">
    <source>
        <dbReference type="PIRSR" id="PIRSR000005-2"/>
    </source>
</evidence>
<gene>
    <name evidence="12" type="ORF">F3N42_08275</name>
</gene>
<dbReference type="InterPro" id="IPR008168">
    <property type="entry name" value="Cyt_C_IC"/>
</dbReference>
<dbReference type="EMBL" id="VYXP01000005">
    <property type="protein sequence ID" value="KAA9131687.1"/>
    <property type="molecule type" value="Genomic_DNA"/>
</dbReference>
<dbReference type="GO" id="GO:0009055">
    <property type="term" value="F:electron transfer activity"/>
    <property type="evidence" value="ECO:0007669"/>
    <property type="project" value="InterPro"/>
</dbReference>
<dbReference type="Proteomes" id="UP000325372">
    <property type="component" value="Unassembled WGS sequence"/>
</dbReference>
<feature type="binding site" description="covalent" evidence="8">
    <location>
        <position position="32"/>
    </location>
    <ligand>
        <name>heme c</name>
        <dbReference type="ChEBI" id="CHEBI:61717"/>
        <label>1</label>
    </ligand>
</feature>
<feature type="binding site" description="covalent" evidence="8">
    <location>
        <position position="35"/>
    </location>
    <ligand>
        <name>heme c</name>
        <dbReference type="ChEBI" id="CHEBI:61717"/>
        <label>1</label>
    </ligand>
</feature>
<dbReference type="Gene3D" id="1.10.760.10">
    <property type="entry name" value="Cytochrome c-like domain"/>
    <property type="match status" value="2"/>
</dbReference>
<feature type="binding site" description="axial binding residue" evidence="9">
    <location>
        <position position="132"/>
    </location>
    <ligand>
        <name>heme c</name>
        <dbReference type="ChEBI" id="CHEBI:61717"/>
        <label>2</label>
    </ligand>
    <ligandPart>
        <name>Fe</name>
        <dbReference type="ChEBI" id="CHEBI:18248"/>
    </ligandPart>
</feature>
<evidence type="ECO:0000256" key="4">
    <source>
        <dbReference type="ARBA" id="ARBA00022723"/>
    </source>
</evidence>
<dbReference type="PIRSF" id="PIRSF000005">
    <property type="entry name" value="Cytochrome_c4"/>
    <property type="match status" value="1"/>
</dbReference>
<dbReference type="GO" id="GO:0042597">
    <property type="term" value="C:periplasmic space"/>
    <property type="evidence" value="ECO:0007669"/>
    <property type="project" value="UniProtKB-SubCell"/>
</dbReference>
<reference evidence="12 13" key="1">
    <citation type="submission" date="2019-09" db="EMBL/GenBank/DDBJ databases">
        <title>Wenzhouxiangella sp. Genome sequencing and assembly.</title>
        <authorList>
            <person name="Zhang R."/>
        </authorList>
    </citation>
    <scope>NUCLEOTIDE SEQUENCE [LARGE SCALE GENOMIC DNA]</scope>
    <source>
        <strain evidence="12 13">W260</strain>
    </source>
</reference>
<proteinExistence type="predicted"/>
<dbReference type="InterPro" id="IPR009056">
    <property type="entry name" value="Cyt_c-like_dom"/>
</dbReference>
<keyword evidence="6" id="KW-0249">Electron transport</keyword>
<comment type="PTM">
    <text evidence="8">Binds 2 heme c groups covalently per subunit.</text>
</comment>
<dbReference type="Pfam" id="PF00034">
    <property type="entry name" value="Cytochrom_C"/>
    <property type="match status" value="2"/>
</dbReference>
<dbReference type="PROSITE" id="PS51007">
    <property type="entry name" value="CYTC"/>
    <property type="match status" value="2"/>
</dbReference>
<dbReference type="PANTHER" id="PTHR33751:SF9">
    <property type="entry name" value="CYTOCHROME C4"/>
    <property type="match status" value="1"/>
</dbReference>
<evidence type="ECO:0000313" key="13">
    <source>
        <dbReference type="Proteomes" id="UP000325372"/>
    </source>
</evidence>
<evidence type="ECO:0000313" key="12">
    <source>
        <dbReference type="EMBL" id="KAA9131687.1"/>
    </source>
</evidence>